<protein>
    <submittedName>
        <fullName evidence="1">Uncharacterized protein</fullName>
    </submittedName>
</protein>
<organism evidence="1 2">
    <name type="scientific">Eumeta variegata</name>
    <name type="common">Bagworm moth</name>
    <name type="synonym">Eumeta japonica</name>
    <dbReference type="NCBI Taxonomy" id="151549"/>
    <lineage>
        <taxon>Eukaryota</taxon>
        <taxon>Metazoa</taxon>
        <taxon>Ecdysozoa</taxon>
        <taxon>Arthropoda</taxon>
        <taxon>Hexapoda</taxon>
        <taxon>Insecta</taxon>
        <taxon>Pterygota</taxon>
        <taxon>Neoptera</taxon>
        <taxon>Endopterygota</taxon>
        <taxon>Lepidoptera</taxon>
        <taxon>Glossata</taxon>
        <taxon>Ditrysia</taxon>
        <taxon>Tineoidea</taxon>
        <taxon>Psychidae</taxon>
        <taxon>Oiketicinae</taxon>
        <taxon>Eumeta</taxon>
    </lineage>
</organism>
<dbReference type="Proteomes" id="UP000299102">
    <property type="component" value="Unassembled WGS sequence"/>
</dbReference>
<dbReference type="AlphaFoldDB" id="A0A4C2A563"/>
<sequence>MQLVDPIIFSNMCGVSLKERAVCFARRCRDLGRKSMLLWFDLPQTMNVSRQNKSIERMRTVERVDQSLRTPVPHHPMDTTINTMEAQMAMPQAITLQHCLNGILNNNCHAGHVNALWINRLCSDRCGDRLSILDSPQAQSQWRTVRQWPHIDWG</sequence>
<accession>A0A4C2A563</accession>
<comment type="caution">
    <text evidence="1">The sequence shown here is derived from an EMBL/GenBank/DDBJ whole genome shotgun (WGS) entry which is preliminary data.</text>
</comment>
<evidence type="ECO:0000313" key="1">
    <source>
        <dbReference type="EMBL" id="GBP95320.1"/>
    </source>
</evidence>
<gene>
    <name evidence="1" type="ORF">EVAR_100290_1</name>
</gene>
<keyword evidence="2" id="KW-1185">Reference proteome</keyword>
<reference evidence="1 2" key="1">
    <citation type="journal article" date="2019" name="Commun. Biol.">
        <title>The bagworm genome reveals a unique fibroin gene that provides high tensile strength.</title>
        <authorList>
            <person name="Kono N."/>
            <person name="Nakamura H."/>
            <person name="Ohtoshi R."/>
            <person name="Tomita M."/>
            <person name="Numata K."/>
            <person name="Arakawa K."/>
        </authorList>
    </citation>
    <scope>NUCLEOTIDE SEQUENCE [LARGE SCALE GENOMIC DNA]</scope>
</reference>
<dbReference type="EMBL" id="BGZK01002614">
    <property type="protein sequence ID" value="GBP95320.1"/>
    <property type="molecule type" value="Genomic_DNA"/>
</dbReference>
<proteinExistence type="predicted"/>
<evidence type="ECO:0000313" key="2">
    <source>
        <dbReference type="Proteomes" id="UP000299102"/>
    </source>
</evidence>
<name>A0A4C2A563_EUMVA</name>